<protein>
    <submittedName>
        <fullName evidence="2">Uncharacterized protein</fullName>
    </submittedName>
</protein>
<keyword evidence="3" id="KW-1185">Reference proteome</keyword>
<name>A0A7C8IAA5_9PLEO</name>
<evidence type="ECO:0000313" key="3">
    <source>
        <dbReference type="Proteomes" id="UP000481861"/>
    </source>
</evidence>
<feature type="compositionally biased region" description="Basic and acidic residues" evidence="1">
    <location>
        <begin position="331"/>
        <end position="342"/>
    </location>
</feature>
<dbReference type="AlphaFoldDB" id="A0A7C8IAA5"/>
<evidence type="ECO:0000313" key="2">
    <source>
        <dbReference type="EMBL" id="KAF2872051.1"/>
    </source>
</evidence>
<reference evidence="2 3" key="1">
    <citation type="submission" date="2020-01" db="EMBL/GenBank/DDBJ databases">
        <authorList>
            <consortium name="DOE Joint Genome Institute"/>
            <person name="Haridas S."/>
            <person name="Albert R."/>
            <person name="Binder M."/>
            <person name="Bloem J."/>
            <person name="Labutti K."/>
            <person name="Salamov A."/>
            <person name="Andreopoulos B."/>
            <person name="Baker S.E."/>
            <person name="Barry K."/>
            <person name="Bills G."/>
            <person name="Bluhm B.H."/>
            <person name="Cannon C."/>
            <person name="Castanera R."/>
            <person name="Culley D.E."/>
            <person name="Daum C."/>
            <person name="Ezra D."/>
            <person name="Gonzalez J.B."/>
            <person name="Henrissat B."/>
            <person name="Kuo A."/>
            <person name="Liang C."/>
            <person name="Lipzen A."/>
            <person name="Lutzoni F."/>
            <person name="Magnuson J."/>
            <person name="Mondo S."/>
            <person name="Nolan M."/>
            <person name="Ohm R."/>
            <person name="Pangilinan J."/>
            <person name="Park H.-J.H."/>
            <person name="Ramirez L."/>
            <person name="Alfaro M."/>
            <person name="Sun H."/>
            <person name="Tritt A."/>
            <person name="Yoshinaga Y."/>
            <person name="Zwiers L.-H.L."/>
            <person name="Turgeon B.G."/>
            <person name="Goodwin S.B."/>
            <person name="Spatafora J.W."/>
            <person name="Crous P.W."/>
            <person name="Grigoriev I.V."/>
        </authorList>
    </citation>
    <scope>NUCLEOTIDE SEQUENCE [LARGE SCALE GENOMIC DNA]</scope>
    <source>
        <strain evidence="2 3">CBS 611.86</strain>
    </source>
</reference>
<gene>
    <name evidence="2" type="ORF">BDV95DRAFT_635732</name>
</gene>
<proteinExistence type="predicted"/>
<organism evidence="2 3">
    <name type="scientific">Massariosphaeria phaeospora</name>
    <dbReference type="NCBI Taxonomy" id="100035"/>
    <lineage>
        <taxon>Eukaryota</taxon>
        <taxon>Fungi</taxon>
        <taxon>Dikarya</taxon>
        <taxon>Ascomycota</taxon>
        <taxon>Pezizomycotina</taxon>
        <taxon>Dothideomycetes</taxon>
        <taxon>Pleosporomycetidae</taxon>
        <taxon>Pleosporales</taxon>
        <taxon>Pleosporales incertae sedis</taxon>
        <taxon>Massariosphaeria</taxon>
    </lineage>
</organism>
<dbReference type="EMBL" id="JAADJZ010000010">
    <property type="protein sequence ID" value="KAF2872051.1"/>
    <property type="molecule type" value="Genomic_DNA"/>
</dbReference>
<feature type="region of interest" description="Disordered" evidence="1">
    <location>
        <begin position="331"/>
        <end position="359"/>
    </location>
</feature>
<dbReference type="Proteomes" id="UP000481861">
    <property type="component" value="Unassembled WGS sequence"/>
</dbReference>
<sequence length="359" mass="41534">MVVCSAVVTRSGRYDGLGSSNQNKSRQSTSFNQPLFIFQPPTLSVKLISNMCSAQKGKYSILSRKHEARRREEGYTGLIATRTNMWLCYMCQKVVSKDESRAHDIMSFGYITMRSRKSLLAMIKSNHLLNKPFYLEMYAPAPNKTQEHRIDVDQARAYFMNPPQAFECMNKLEGNGCHYNRLGRDDWDPIANQRLVFNNWKKIQVTEAELNANLKSLVPELDHIYYLGWECPSCSIPSAYIRKCLLQDINNKGKDDAVYQHWKESRTKSLANRHLEGYSYSPKTWDRRYAWLNSFKGDLRCSNPQIPVVGTNGWFLQSTRCVYTYGQPMKFPEDPKTEENKFTKSSTLWGPTPDEYSDP</sequence>
<accession>A0A7C8IAA5</accession>
<comment type="caution">
    <text evidence="2">The sequence shown here is derived from an EMBL/GenBank/DDBJ whole genome shotgun (WGS) entry which is preliminary data.</text>
</comment>
<evidence type="ECO:0000256" key="1">
    <source>
        <dbReference type="SAM" id="MobiDB-lite"/>
    </source>
</evidence>